<reference evidence="1" key="1">
    <citation type="submission" date="2019-07" db="EMBL/GenBank/DDBJ databases">
        <title>Annotation for the trematode Paragonimus miyazaki's.</title>
        <authorList>
            <person name="Choi Y.-J."/>
        </authorList>
    </citation>
    <scope>NUCLEOTIDE SEQUENCE</scope>
    <source>
        <strain evidence="1">Japan</strain>
    </source>
</reference>
<dbReference type="InterPro" id="IPR020103">
    <property type="entry name" value="PsdUridine_synth_cat_dom_sf"/>
</dbReference>
<dbReference type="OrthoDB" id="9995526at2759"/>
<dbReference type="GO" id="GO:0003723">
    <property type="term" value="F:RNA binding"/>
    <property type="evidence" value="ECO:0007669"/>
    <property type="project" value="InterPro"/>
</dbReference>
<evidence type="ECO:0000313" key="1">
    <source>
        <dbReference type="EMBL" id="KAF7245090.1"/>
    </source>
</evidence>
<dbReference type="PANTHER" id="PTHR13195:SF0">
    <property type="entry name" value="PSEUDOURIDYLATE SYNTHASE TRUB2, MITOCHONDRIAL"/>
    <property type="match status" value="1"/>
</dbReference>
<gene>
    <name evidence="1" type="ORF">EG68_10176</name>
</gene>
<dbReference type="EMBL" id="JTDE01006191">
    <property type="protein sequence ID" value="KAF7245090.1"/>
    <property type="molecule type" value="Genomic_DNA"/>
</dbReference>
<name>A0A8S9YLF1_9TREM</name>
<keyword evidence="2" id="KW-1185">Reference proteome</keyword>
<accession>A0A8S9YLF1</accession>
<sequence>MARRIDLFRLLDGLISIYKPPNFSLDKFCRLFKKQVAEEFNALPAEPKLIRCILRQPVKSQSTIPMIVSIPDIVDDELVLGRRFNPGDFVIHPIDPLDDMGSGVQVFGIGENGVYTHATEFSGSFWLKTYHVTGMLGRASTTGTAVGSTLLRSSWRHVTRVKLDRVLTGLLAQFRRSALLHAGIRPNTQEAYIALAKRTSGSDLRPVTPVAVETDWEDREHLVSKWERHPPPYGPSPLNSAGEFPVSDEADRRLKAPYVNSLKCVNFEPPFFTLEIQVAHETQQFFIDLISNLGPRLRAATLLSGLRRVRHGRLTIEDALLLKQCTVPCELLQALSEEVRRDEPQRLDDVSDTMHLLRVLSESHKSANAPHLFTNLFLCSTLHPLSSSGFPDLQTARKAHFLTPVDSSGANV</sequence>
<protein>
    <submittedName>
        <fullName evidence="1">Putative tRNA pseudouridine synthase 2</fullName>
    </submittedName>
</protein>
<dbReference type="Gene3D" id="3.30.2350.10">
    <property type="entry name" value="Pseudouridine synthase"/>
    <property type="match status" value="2"/>
</dbReference>
<dbReference type="AlphaFoldDB" id="A0A8S9YLF1"/>
<dbReference type="InterPro" id="IPR039048">
    <property type="entry name" value="Trub2"/>
</dbReference>
<dbReference type="Proteomes" id="UP000822476">
    <property type="component" value="Unassembled WGS sequence"/>
</dbReference>
<evidence type="ECO:0000313" key="2">
    <source>
        <dbReference type="Proteomes" id="UP000822476"/>
    </source>
</evidence>
<dbReference type="PANTHER" id="PTHR13195">
    <property type="entry name" value="PSEUDOURIDINE SYNTHASE-RELATED"/>
    <property type="match status" value="1"/>
</dbReference>
<comment type="caution">
    <text evidence="1">The sequence shown here is derived from an EMBL/GenBank/DDBJ whole genome shotgun (WGS) entry which is preliminary data.</text>
</comment>
<dbReference type="GO" id="GO:0001522">
    <property type="term" value="P:pseudouridine synthesis"/>
    <property type="evidence" value="ECO:0007669"/>
    <property type="project" value="InterPro"/>
</dbReference>
<dbReference type="GO" id="GO:0009982">
    <property type="term" value="F:pseudouridine synthase activity"/>
    <property type="evidence" value="ECO:0007669"/>
    <property type="project" value="InterPro"/>
</dbReference>
<proteinExistence type="predicted"/>
<organism evidence="1 2">
    <name type="scientific">Paragonimus skrjabini miyazakii</name>
    <dbReference type="NCBI Taxonomy" id="59628"/>
    <lineage>
        <taxon>Eukaryota</taxon>
        <taxon>Metazoa</taxon>
        <taxon>Spiralia</taxon>
        <taxon>Lophotrochozoa</taxon>
        <taxon>Platyhelminthes</taxon>
        <taxon>Trematoda</taxon>
        <taxon>Digenea</taxon>
        <taxon>Plagiorchiida</taxon>
        <taxon>Troglotremata</taxon>
        <taxon>Troglotrematidae</taxon>
        <taxon>Paragonimus</taxon>
    </lineage>
</organism>
<dbReference type="SUPFAM" id="SSF55120">
    <property type="entry name" value="Pseudouridine synthase"/>
    <property type="match status" value="1"/>
</dbReference>